<organism evidence="2 3">
    <name type="scientific">Ceratobasidium theobromae</name>
    <dbReference type="NCBI Taxonomy" id="1582974"/>
    <lineage>
        <taxon>Eukaryota</taxon>
        <taxon>Fungi</taxon>
        <taxon>Dikarya</taxon>
        <taxon>Basidiomycota</taxon>
        <taxon>Agaricomycotina</taxon>
        <taxon>Agaricomycetes</taxon>
        <taxon>Cantharellales</taxon>
        <taxon>Ceratobasidiaceae</taxon>
        <taxon>Ceratobasidium</taxon>
    </lineage>
</organism>
<dbReference type="OrthoDB" id="3213142at2759"/>
<protein>
    <submittedName>
        <fullName evidence="2">Uncharacterized protein</fullName>
    </submittedName>
</protein>
<feature type="region of interest" description="Disordered" evidence="1">
    <location>
        <begin position="10"/>
        <end position="163"/>
    </location>
</feature>
<feature type="compositionally biased region" description="Acidic residues" evidence="1">
    <location>
        <begin position="49"/>
        <end position="61"/>
    </location>
</feature>
<dbReference type="AlphaFoldDB" id="A0A5N5QP03"/>
<dbReference type="EMBL" id="SSOP01000041">
    <property type="protein sequence ID" value="KAB5593293.1"/>
    <property type="molecule type" value="Genomic_DNA"/>
</dbReference>
<accession>A0A5N5QP03</accession>
<comment type="caution">
    <text evidence="2">The sequence shown here is derived from an EMBL/GenBank/DDBJ whole genome shotgun (WGS) entry which is preliminary data.</text>
</comment>
<evidence type="ECO:0000256" key="1">
    <source>
        <dbReference type="SAM" id="MobiDB-lite"/>
    </source>
</evidence>
<reference evidence="2 3" key="1">
    <citation type="journal article" date="2019" name="Fungal Biol. Biotechnol.">
        <title>Draft genome sequence of fastidious pathogen Ceratobasidium theobromae, which causes vascular-streak dieback in Theobroma cacao.</title>
        <authorList>
            <person name="Ali S.S."/>
            <person name="Asman A."/>
            <person name="Shao J."/>
            <person name="Firmansyah A.P."/>
            <person name="Susilo A.W."/>
            <person name="Rosmana A."/>
            <person name="McMahon P."/>
            <person name="Junaid M."/>
            <person name="Guest D."/>
            <person name="Kheng T.Y."/>
            <person name="Meinhardt L.W."/>
            <person name="Bailey B.A."/>
        </authorList>
    </citation>
    <scope>NUCLEOTIDE SEQUENCE [LARGE SCALE GENOMIC DNA]</scope>
    <source>
        <strain evidence="2 3">CT2</strain>
    </source>
</reference>
<feature type="compositionally biased region" description="Low complexity" evidence="1">
    <location>
        <begin position="147"/>
        <end position="157"/>
    </location>
</feature>
<evidence type="ECO:0000313" key="3">
    <source>
        <dbReference type="Proteomes" id="UP000383932"/>
    </source>
</evidence>
<name>A0A5N5QP03_9AGAM</name>
<feature type="compositionally biased region" description="Polar residues" evidence="1">
    <location>
        <begin position="10"/>
        <end position="21"/>
    </location>
</feature>
<sequence length="178" mass="20075">MSFLTRFLSNMTAMKESQATQVAEARPRRHERSHRNRHLPRHHSRYVSDSDETETELDDEPPSNSLMLDLGPDYSPKAMSTISCPSPPPRGPSIFFETDDIVYSPISSPQHVKPLKPSAVSQPHHKPEQYHAPSAAQVEADSRQQRGRSLSRSSSASHQRERYVSKAAAYGLGSQWVW</sequence>
<dbReference type="Proteomes" id="UP000383932">
    <property type="component" value="Unassembled WGS sequence"/>
</dbReference>
<gene>
    <name evidence="2" type="ORF">CTheo_3296</name>
</gene>
<proteinExistence type="predicted"/>
<keyword evidence="3" id="KW-1185">Reference proteome</keyword>
<feature type="compositionally biased region" description="Basic residues" evidence="1">
    <location>
        <begin position="27"/>
        <end position="45"/>
    </location>
</feature>
<evidence type="ECO:0000313" key="2">
    <source>
        <dbReference type="EMBL" id="KAB5593293.1"/>
    </source>
</evidence>